<evidence type="ECO:0000313" key="4">
    <source>
        <dbReference type="WBParaSite" id="EgrG_001052000"/>
    </source>
</evidence>
<feature type="compositionally biased region" description="Basic and acidic residues" evidence="1">
    <location>
        <begin position="27"/>
        <end position="37"/>
    </location>
</feature>
<dbReference type="Proteomes" id="UP000492820">
    <property type="component" value="Unassembled WGS sequence"/>
</dbReference>
<reference evidence="2 3" key="1">
    <citation type="journal article" date="2013" name="Nature">
        <title>The genomes of four tapeworm species reveal adaptations to parasitism.</title>
        <authorList>
            <person name="Tsai I.J."/>
            <person name="Zarowiecki M."/>
            <person name="Holroyd N."/>
            <person name="Garciarrubio A."/>
            <person name="Sanchez-Flores A."/>
            <person name="Brooks K.L."/>
            <person name="Tracey A."/>
            <person name="Bobes R.J."/>
            <person name="Fragoso G."/>
            <person name="Sciutto E."/>
            <person name="Aslett M."/>
            <person name="Beasley H."/>
            <person name="Bennett H.M."/>
            <person name="Cai J."/>
            <person name="Camicia F."/>
            <person name="Clark R."/>
            <person name="Cucher M."/>
            <person name="De Silva N."/>
            <person name="Day T.A."/>
            <person name="Deplazes P."/>
            <person name="Estrada K."/>
            <person name="Fernandez C."/>
            <person name="Holland P.W."/>
            <person name="Hou J."/>
            <person name="Hu S."/>
            <person name="Huckvale T."/>
            <person name="Hung S.S."/>
            <person name="Kamenetzky L."/>
            <person name="Keane J.A."/>
            <person name="Kiss F."/>
            <person name="Koziol U."/>
            <person name="Lambert O."/>
            <person name="Liu K."/>
            <person name="Luo X."/>
            <person name="Luo Y."/>
            <person name="Macchiaroli N."/>
            <person name="Nichol S."/>
            <person name="Paps J."/>
            <person name="Parkinson J."/>
            <person name="Pouchkina-Stantcheva N."/>
            <person name="Riddiford N."/>
            <person name="Rosenzvit M."/>
            <person name="Salinas G."/>
            <person name="Wasmuth J.D."/>
            <person name="Zamanian M."/>
            <person name="Zheng Y."/>
            <person name="Cai X."/>
            <person name="Soberon X."/>
            <person name="Olson P.D."/>
            <person name="Laclette J.P."/>
            <person name="Brehm K."/>
            <person name="Berriman M."/>
            <person name="Garciarrubio A."/>
            <person name="Bobes R.J."/>
            <person name="Fragoso G."/>
            <person name="Sanchez-Flores A."/>
            <person name="Estrada K."/>
            <person name="Cevallos M.A."/>
            <person name="Morett E."/>
            <person name="Gonzalez V."/>
            <person name="Portillo T."/>
            <person name="Ochoa-Leyva A."/>
            <person name="Jose M.V."/>
            <person name="Sciutto E."/>
            <person name="Landa A."/>
            <person name="Jimenez L."/>
            <person name="Valdes V."/>
            <person name="Carrero J.C."/>
            <person name="Larralde C."/>
            <person name="Morales-Montor J."/>
            <person name="Limon-Lason J."/>
            <person name="Soberon X."/>
            <person name="Laclette J.P."/>
        </authorList>
    </citation>
    <scope>NUCLEOTIDE SEQUENCE [LARGE SCALE GENOMIC DNA]</scope>
</reference>
<organism evidence="2">
    <name type="scientific">Echinococcus granulosus</name>
    <name type="common">Hydatid tapeworm</name>
    <dbReference type="NCBI Taxonomy" id="6210"/>
    <lineage>
        <taxon>Eukaryota</taxon>
        <taxon>Metazoa</taxon>
        <taxon>Spiralia</taxon>
        <taxon>Lophotrochozoa</taxon>
        <taxon>Platyhelminthes</taxon>
        <taxon>Cestoda</taxon>
        <taxon>Eucestoda</taxon>
        <taxon>Cyclophyllidea</taxon>
        <taxon>Taeniidae</taxon>
        <taxon>Echinococcus</taxon>
        <taxon>Echinococcus granulosus group</taxon>
    </lineage>
</organism>
<feature type="region of interest" description="Disordered" evidence="1">
    <location>
        <begin position="1"/>
        <end position="37"/>
    </location>
</feature>
<evidence type="ECO:0000256" key="1">
    <source>
        <dbReference type="SAM" id="MobiDB-lite"/>
    </source>
</evidence>
<name>A0A068WJC6_ECHGR</name>
<dbReference type="AlphaFoldDB" id="A0A068WJC6"/>
<reference evidence="4" key="3">
    <citation type="submission" date="2020-10" db="UniProtKB">
        <authorList>
            <consortium name="WormBaseParasite"/>
        </authorList>
    </citation>
    <scope>IDENTIFICATION</scope>
</reference>
<accession>A0A068WJC6</accession>
<dbReference type="WBParaSite" id="EgrG_001052000">
    <property type="protein sequence ID" value="EgrG_001052000"/>
    <property type="gene ID" value="EgrG_001052000"/>
</dbReference>
<reference evidence="2" key="2">
    <citation type="submission" date="2014-06" db="EMBL/GenBank/DDBJ databases">
        <authorList>
            <person name="Aslett M."/>
        </authorList>
    </citation>
    <scope>NUCLEOTIDE SEQUENCE</scope>
</reference>
<evidence type="ECO:0000313" key="2">
    <source>
        <dbReference type="EMBL" id="CDS17753.1"/>
    </source>
</evidence>
<proteinExistence type="predicted"/>
<gene>
    <name evidence="2" type="ORF">EgrG_001052000</name>
</gene>
<dbReference type="EMBL" id="LK028577">
    <property type="protein sequence ID" value="CDS17753.1"/>
    <property type="molecule type" value="Genomic_DNA"/>
</dbReference>
<protein>
    <submittedName>
        <fullName evidence="2 4">Uncharacterized protein</fullName>
    </submittedName>
</protein>
<sequence>MLNLAGFRLPPRSAKEETKRAPSSRNKLCEKEAGTHVNDELTGRSNLKEYDYKRLPIHNSEQLRYNLTNAEKRKHRGSDDDQNTMLPFAEARIHRIALEFRILLPALVVYQNAIDNKLLLELSKHTC</sequence>
<evidence type="ECO:0000313" key="3">
    <source>
        <dbReference type="Proteomes" id="UP000492820"/>
    </source>
</evidence>